<dbReference type="SUPFAM" id="SSF117074">
    <property type="entry name" value="Hypothetical protein PA1324"/>
    <property type="match status" value="1"/>
</dbReference>
<keyword evidence="7" id="KW-0121">Carboxypeptidase</keyword>
<keyword evidence="7" id="KW-0378">Hydrolase</keyword>
<keyword evidence="2" id="KW-0964">Secreted</keyword>
<feature type="domain" description="SpaA-like prealbumin fold" evidence="6">
    <location>
        <begin position="797"/>
        <end position="881"/>
    </location>
</feature>
<feature type="domain" description="SpaA-like prealbumin fold" evidence="6">
    <location>
        <begin position="1082"/>
        <end position="1171"/>
    </location>
</feature>
<reference evidence="7 8" key="1">
    <citation type="submission" date="2018-04" db="EMBL/GenBank/DDBJ databases">
        <title>Genomic Encyclopedia of Type Strains, Phase IV (KMG-IV): sequencing the most valuable type-strain genomes for metagenomic binning, comparative biology and taxonomic classification.</title>
        <authorList>
            <person name="Goeker M."/>
        </authorList>
    </citation>
    <scope>NUCLEOTIDE SEQUENCE [LARGE SCALE GENOMIC DNA]</scope>
    <source>
        <strain evidence="7 8">DSM 26588</strain>
    </source>
</reference>
<evidence type="ECO:0000313" key="8">
    <source>
        <dbReference type="Proteomes" id="UP000245778"/>
    </source>
</evidence>
<evidence type="ECO:0000259" key="6">
    <source>
        <dbReference type="Pfam" id="PF17802"/>
    </source>
</evidence>
<evidence type="ECO:0000259" key="5">
    <source>
        <dbReference type="Pfam" id="PF08341"/>
    </source>
</evidence>
<gene>
    <name evidence="7" type="ORF">C7373_10415</name>
</gene>
<dbReference type="EMBL" id="QEKK01000004">
    <property type="protein sequence ID" value="PVY58422.1"/>
    <property type="molecule type" value="Genomic_DNA"/>
</dbReference>
<sequence length="1915" mass="206364">MKRIISILLALSIVLPLFCTSAGAAETPDEALGEVGIFSGGFPMAYLAVNGKVQKQEYTYFLFPDSTSGEMKEIPAYCVNPSQHGVPQTVGKGESIEYLAEERASDPKVVGLVANMYPHRSLQELKLDNLYQAFYAGKIALWCYLIPEWDISKVTVAPGLSGIERERGERLLAAAVDIYNRGMAWGSVPEPRLTTTPDRETAYPVTIDGKAYKQQVFTVTSDTWVCDYAVHIKFQTPNDVPQGARITDMDNKDIDTLLVMPNGGSYNGKFKVLYPAESVQGENGSVQLALTAEVYKYAVFYALCQEKDKYGNLQSYLCDTDPQTTLLRTAISKFEDSSTPPPPDTPDTALKIVKLDEGTDRPLAGASFEVVGPSGDTIGIYTTGANGTITIPLTTVGNYTVYERVAPKGYLLSEEPAQNVTVTYGQTATAAFHNAPYGNLRIEKIDADTGDSLAGARVQIKHIESGATHTGITGTGGSYTFSGLKPGAYEILELSAPEGWQKDPQTYTATVVTGETVVFTLKNDALPGLRIVKYDRETHATMPGVSFRVYRDAELLGSYETDALGEIVLTDLRPGTYRVEEEDAGGSGHIKDPIPQEVGLRAGEGIKTLYFYNDRKPGIHLVKVDAADPSMVIPNAVFEIRSVDGSFGPREFTTDEHGEIDLAELDPGAYMVTEKSCAGYIIDEAQRIIQLRPNHDEQFVFTNAIRPSLRLIKLSADGSPLPGVTFRIAKIEDGSHYLDRTTNAQGEILIADLAPGVYSVKETATREDHLLDPVEHHVELFAGRTSTIVLNNDMRPSLTIHKSDADTGAPVAGAVFTVKAADGHTVNEVEAGPDGTATLENLLPIVYEVAEKSVPATYLLDAPSQLITLYPNRNSDIYFENHKKPSLVIEKLDSITGDPIQRAKFEIWYGSNDTTTGELNSLGTFFTDESGRIELTGLQDGWYKVTELEPAKGYAIKAPDTQECYIKGGEGKALTFQNVPLSALVVYKYDEKTGAALEGAVFEVRYLGGTSGTGGTVIGSYKTSANGSFVVTGLKAGAYVVEEVRSSPHYTIDSAPQTAYLSGEDQDVVKLYIGNQPHGAVLIKKLADGTGHTPLAGAVFMVTDDKGAVIGTGNGAFTTDKNGAILISDLTAGTTVIVKELRAPAGYALDGTPQTVRVEAGETHTLHFYNKPLCDLTILKRDSATKQPLAGAQFLVTDGASAPIGPNNGRYTSGDDGLVSITGLTPGQTIIVREEQAPVGYVRDWEPKSITVQSGMTNSLTFDNAPKGTLIIVKRDSKTKKPLAGATFKVTASNGELIPNAGGAVSSNGLYTTDANGQIVISGLEPGTLVVAEEQAPSGYMKDPTPQTVVINTNDTQTLTFENTPTSTLTIQKYVEGTTTPIRGVTFLVTDSSGAVVGPNNGEYTTDRNGCIVITGLTPGTTVTARETRTAGGFVLDGTPQSILIKEGEAQTLTFHNRREGGLELTKVDADNRSVRIPDVEFEIHRMNGGLVDTVITDRRGRVHVDLEAGDYYALEVSCPKEYKLDPTPHYFTVEDGAVTELIVKNTAFSGILIHKVDSVTGKGIPDVTFLLYDGQHNPVDQFTTDQRGYAYVDTLDFSGRVYLRELEAPGYVVDVRLKTVYVKPGETTEITWKNTPITGQIQIAKKSADDNPINGLPAGTGLEGARFEVYDKAGNVMDTIVSGSNGLAVSQPLPLDRYTIREVQAPAYYSLDGTPVTVYLDHSGQIVRLEMANKSVSTGVSIDKTGPREAMSGQPVRYVLRDIANTSTVPLSSFYWRDYLPSAVRLEQVVTGTYNKSLTYKIVYRVNGGDYRTLADSLSTTKNHTLDASPAALGLAVNEKVTELMCVFGQVPAGFAQVDIPYLYTTALPGLAPGSSFTNTAEAGGVFNGVWVQAVARWVTAVYGKPVPLPRTGY</sequence>
<keyword evidence="7" id="KW-0645">Protease</keyword>
<proteinExistence type="inferred from homology"/>
<feature type="domain" description="SpaA-like prealbumin fold" evidence="6">
    <location>
        <begin position="619"/>
        <end position="699"/>
    </location>
</feature>
<evidence type="ECO:0000313" key="7">
    <source>
        <dbReference type="EMBL" id="PVY58422.1"/>
    </source>
</evidence>
<feature type="domain" description="Thioester" evidence="5">
    <location>
        <begin position="75"/>
        <end position="145"/>
    </location>
</feature>
<evidence type="ECO:0000256" key="1">
    <source>
        <dbReference type="ARBA" id="ARBA00007257"/>
    </source>
</evidence>
<feature type="domain" description="SpaA-like prealbumin fold" evidence="6">
    <location>
        <begin position="886"/>
        <end position="958"/>
    </location>
</feature>
<dbReference type="PANTHER" id="PTHR36108">
    <property type="entry name" value="COLOSSIN-B-RELATED"/>
    <property type="match status" value="1"/>
</dbReference>
<dbReference type="InterPro" id="IPR041033">
    <property type="entry name" value="SpaA_PFL_dom_1"/>
</dbReference>
<name>A0A2U1CBY0_9FIRM</name>
<feature type="domain" description="SpaA-like prealbumin fold" evidence="6">
    <location>
        <begin position="984"/>
        <end position="1076"/>
    </location>
</feature>
<evidence type="ECO:0000256" key="3">
    <source>
        <dbReference type="ARBA" id="ARBA00022729"/>
    </source>
</evidence>
<feature type="domain" description="SpaA-like prealbumin fold" evidence="6">
    <location>
        <begin position="438"/>
        <end position="524"/>
    </location>
</feature>
<comment type="caution">
    <text evidence="7">The sequence shown here is derived from an EMBL/GenBank/DDBJ whole genome shotgun (WGS) entry which is preliminary data.</text>
</comment>
<dbReference type="Pfam" id="PF17802">
    <property type="entry name" value="SpaA"/>
    <property type="match status" value="15"/>
</dbReference>
<feature type="domain" description="SpaA-like prealbumin fold" evidence="6">
    <location>
        <begin position="1462"/>
        <end position="1547"/>
    </location>
</feature>
<dbReference type="InterPro" id="IPR013783">
    <property type="entry name" value="Ig-like_fold"/>
</dbReference>
<dbReference type="GeneID" id="93228763"/>
<dbReference type="Proteomes" id="UP000245778">
    <property type="component" value="Unassembled WGS sequence"/>
</dbReference>
<dbReference type="InterPro" id="IPR013552">
    <property type="entry name" value="Thioester_dom"/>
</dbReference>
<dbReference type="OrthoDB" id="9804660at2"/>
<dbReference type="GO" id="GO:0004180">
    <property type="term" value="F:carboxypeptidase activity"/>
    <property type="evidence" value="ECO:0007669"/>
    <property type="project" value="UniProtKB-KW"/>
</dbReference>
<feature type="signal peptide" evidence="4">
    <location>
        <begin position="1"/>
        <end position="24"/>
    </location>
</feature>
<dbReference type="Pfam" id="PF08341">
    <property type="entry name" value="TED"/>
    <property type="match status" value="1"/>
</dbReference>
<feature type="domain" description="SpaA-like prealbumin fold" evidence="6">
    <location>
        <begin position="1552"/>
        <end position="1636"/>
    </location>
</feature>
<accession>A0A2U1CBY0</accession>
<dbReference type="SUPFAM" id="SSF49478">
    <property type="entry name" value="Cna protein B-type domain"/>
    <property type="match status" value="6"/>
</dbReference>
<dbReference type="PANTHER" id="PTHR36108:SF13">
    <property type="entry name" value="COLOSSIN-B-RELATED"/>
    <property type="match status" value="1"/>
</dbReference>
<dbReference type="RefSeq" id="WP_116721935.1">
    <property type="nucleotide sequence ID" value="NZ_CP011524.1"/>
</dbReference>
<organism evidence="7 8">
    <name type="scientific">Intestinimonas butyriciproducens</name>
    <dbReference type="NCBI Taxonomy" id="1297617"/>
    <lineage>
        <taxon>Bacteria</taxon>
        <taxon>Bacillati</taxon>
        <taxon>Bacillota</taxon>
        <taxon>Clostridia</taxon>
        <taxon>Eubacteriales</taxon>
        <taxon>Intestinimonas</taxon>
    </lineage>
</organism>
<comment type="similarity">
    <text evidence="1">Belongs to the serine-aspartate repeat-containing protein (SDr) family.</text>
</comment>
<protein>
    <submittedName>
        <fullName evidence="7">Carboxypeptidase family protein</fullName>
    </submittedName>
</protein>
<feature type="domain" description="SpaA-like prealbumin fold" evidence="6">
    <location>
        <begin position="1660"/>
        <end position="1735"/>
    </location>
</feature>
<feature type="chain" id="PRO_5015396679" evidence="4">
    <location>
        <begin position="25"/>
        <end position="1915"/>
    </location>
</feature>
<feature type="domain" description="SpaA-like prealbumin fold" evidence="6">
    <location>
        <begin position="1368"/>
        <end position="1457"/>
    </location>
</feature>
<feature type="domain" description="SpaA-like prealbumin fold" evidence="6">
    <location>
        <begin position="1175"/>
        <end position="1265"/>
    </location>
</feature>
<evidence type="ECO:0000256" key="4">
    <source>
        <dbReference type="SAM" id="SignalP"/>
    </source>
</evidence>
<feature type="domain" description="SpaA-like prealbumin fold" evidence="6">
    <location>
        <begin position="350"/>
        <end position="434"/>
    </location>
</feature>
<feature type="domain" description="SpaA-like prealbumin fold" evidence="6">
    <location>
        <begin position="708"/>
        <end position="792"/>
    </location>
</feature>
<dbReference type="Gene3D" id="2.60.40.10">
    <property type="entry name" value="Immunoglobulins"/>
    <property type="match status" value="15"/>
</dbReference>
<keyword evidence="3 4" id="KW-0732">Signal</keyword>
<evidence type="ECO:0000256" key="2">
    <source>
        <dbReference type="ARBA" id="ARBA00022525"/>
    </source>
</evidence>
<feature type="domain" description="SpaA-like prealbumin fold" evidence="6">
    <location>
        <begin position="529"/>
        <end position="600"/>
    </location>
</feature>
<feature type="domain" description="SpaA-like prealbumin fold" evidence="6">
    <location>
        <begin position="1268"/>
        <end position="1364"/>
    </location>
</feature>